<protein>
    <recommendedName>
        <fullName evidence="4">DUF4025 domain-containing protein</fullName>
    </recommendedName>
</protein>
<name>A0A366XZB4_9BACI</name>
<accession>A0A366XZB4</accession>
<dbReference type="InterPro" id="IPR025100">
    <property type="entry name" value="DUF4025"/>
</dbReference>
<evidence type="ECO:0000313" key="2">
    <source>
        <dbReference type="EMBL" id="RBW70908.1"/>
    </source>
</evidence>
<evidence type="ECO:0000256" key="1">
    <source>
        <dbReference type="SAM" id="MobiDB-lite"/>
    </source>
</evidence>
<comment type="caution">
    <text evidence="2">The sequence shown here is derived from an EMBL/GenBank/DDBJ whole genome shotgun (WGS) entry which is preliminary data.</text>
</comment>
<keyword evidence="3" id="KW-1185">Reference proteome</keyword>
<gene>
    <name evidence="2" type="ORF">DS031_02610</name>
</gene>
<proteinExistence type="predicted"/>
<sequence>MQNEEEGSKVGRKQKREPSVKGYAEVEAIQSSTAVTGIDETNEQVSDAYMNGTVEDKTHNKQH</sequence>
<reference evidence="2 3" key="1">
    <citation type="submission" date="2018-07" db="EMBL/GenBank/DDBJ databases">
        <title>Lottiidibacillus patelloidae gen. nov., sp. nov., isolated from the intestinal tract of a marine limpet and the reclassification of B. taeanensis BH030017T, B. algicola KMM 3737T and B. hwajinpoensis SW-72T as genus Lottiidibacillus.</title>
        <authorList>
            <person name="Liu R."/>
            <person name="Huang Z."/>
        </authorList>
    </citation>
    <scope>NUCLEOTIDE SEQUENCE [LARGE SCALE GENOMIC DNA]</scope>
    <source>
        <strain evidence="2 3">BH030017</strain>
    </source>
</reference>
<dbReference type="Pfam" id="PF13217">
    <property type="entry name" value="DUF4025"/>
    <property type="match status" value="1"/>
</dbReference>
<evidence type="ECO:0008006" key="4">
    <source>
        <dbReference type="Google" id="ProtNLM"/>
    </source>
</evidence>
<feature type="region of interest" description="Disordered" evidence="1">
    <location>
        <begin position="1"/>
        <end position="25"/>
    </location>
</feature>
<dbReference type="AlphaFoldDB" id="A0A366XZB4"/>
<evidence type="ECO:0000313" key="3">
    <source>
        <dbReference type="Proteomes" id="UP000253314"/>
    </source>
</evidence>
<dbReference type="Proteomes" id="UP000253314">
    <property type="component" value="Unassembled WGS sequence"/>
</dbReference>
<dbReference type="EMBL" id="QOCW01000002">
    <property type="protein sequence ID" value="RBW70908.1"/>
    <property type="molecule type" value="Genomic_DNA"/>
</dbReference>
<organism evidence="2 3">
    <name type="scientific">Bacillus taeanensis</name>
    <dbReference type="NCBI Taxonomy" id="273032"/>
    <lineage>
        <taxon>Bacteria</taxon>
        <taxon>Bacillati</taxon>
        <taxon>Bacillota</taxon>
        <taxon>Bacilli</taxon>
        <taxon>Bacillales</taxon>
        <taxon>Bacillaceae</taxon>
        <taxon>Bacillus</taxon>
    </lineage>
</organism>